<protein>
    <recommendedName>
        <fullName evidence="2">SAM-dependent methyltransferase</fullName>
    </recommendedName>
</protein>
<proteinExistence type="predicted"/>
<dbReference type="Gene3D" id="3.40.50.150">
    <property type="entry name" value="Vaccinia Virus protein VP39"/>
    <property type="match status" value="1"/>
</dbReference>
<evidence type="ECO:0000313" key="1">
    <source>
        <dbReference type="EMBL" id="VAW36964.1"/>
    </source>
</evidence>
<sequence>MSFSLETAVPWGRSYDEYVAMFSLTETDLDKRILGCGDGPASFNAELTKRGGKVVSVDPVYQFVAKDIKSRIDATYDEVMAQTRKNRNEFVWRHIKTIEALGSIRMEAMARFLEDYPDGDGRYVAGGLPSLPFADKEFNLALCSHFLFLYSEQFSSEFHLQSIRELCRVAAEVKIFPLLELGSRKSRYLDKVIAMLDKEEWNWCIEEVHYEFQKGGNEVLHIEPSNQ</sequence>
<name>A0A3B0W023_9ZZZZ</name>
<gene>
    <name evidence="1" type="ORF">MNBD_DELTA04-353</name>
</gene>
<dbReference type="AlphaFoldDB" id="A0A3B0W023"/>
<dbReference type="InterPro" id="IPR029063">
    <property type="entry name" value="SAM-dependent_MTases_sf"/>
</dbReference>
<dbReference type="SUPFAM" id="SSF53335">
    <property type="entry name" value="S-adenosyl-L-methionine-dependent methyltransferases"/>
    <property type="match status" value="1"/>
</dbReference>
<reference evidence="1" key="1">
    <citation type="submission" date="2018-06" db="EMBL/GenBank/DDBJ databases">
        <authorList>
            <person name="Zhirakovskaya E."/>
        </authorList>
    </citation>
    <scope>NUCLEOTIDE SEQUENCE</scope>
</reference>
<organism evidence="1">
    <name type="scientific">hydrothermal vent metagenome</name>
    <dbReference type="NCBI Taxonomy" id="652676"/>
    <lineage>
        <taxon>unclassified sequences</taxon>
        <taxon>metagenomes</taxon>
        <taxon>ecological metagenomes</taxon>
    </lineage>
</organism>
<dbReference type="EMBL" id="UOEY01000034">
    <property type="protein sequence ID" value="VAW36964.1"/>
    <property type="molecule type" value="Genomic_DNA"/>
</dbReference>
<accession>A0A3B0W023</accession>
<evidence type="ECO:0008006" key="2">
    <source>
        <dbReference type="Google" id="ProtNLM"/>
    </source>
</evidence>